<name>A0A1F6V3V6_9BACT</name>
<dbReference type="Gene3D" id="3.30.428.10">
    <property type="entry name" value="HIT-like"/>
    <property type="match status" value="1"/>
</dbReference>
<evidence type="ECO:0000256" key="3">
    <source>
        <dbReference type="PROSITE-ProRule" id="PRU00464"/>
    </source>
</evidence>
<comment type="caution">
    <text evidence="5">The sequence shown here is derived from an EMBL/GenBank/DDBJ whole genome shotgun (WGS) entry which is preliminary data.</text>
</comment>
<proteinExistence type="predicted"/>
<dbReference type="EMBL" id="MFTO01000002">
    <property type="protein sequence ID" value="OGI64357.1"/>
    <property type="molecule type" value="Genomic_DNA"/>
</dbReference>
<dbReference type="InterPro" id="IPR019808">
    <property type="entry name" value="Histidine_triad_CS"/>
</dbReference>
<dbReference type="InterPro" id="IPR036265">
    <property type="entry name" value="HIT-like_sf"/>
</dbReference>
<feature type="short sequence motif" description="Histidine triad motif" evidence="2 3">
    <location>
        <begin position="97"/>
        <end position="101"/>
    </location>
</feature>
<gene>
    <name evidence="5" type="ORF">A2733_00055</name>
</gene>
<evidence type="ECO:0000259" key="4">
    <source>
        <dbReference type="PROSITE" id="PS51084"/>
    </source>
</evidence>
<organism evidence="5 6">
    <name type="scientific">Candidatus Nomurabacteria bacterium RIFCSPHIGHO2_01_FULL_40_20</name>
    <dbReference type="NCBI Taxonomy" id="1801738"/>
    <lineage>
        <taxon>Bacteria</taxon>
        <taxon>Candidatus Nomuraibacteriota</taxon>
    </lineage>
</organism>
<dbReference type="SUPFAM" id="SSF54197">
    <property type="entry name" value="HIT-like"/>
    <property type="match status" value="1"/>
</dbReference>
<dbReference type="PANTHER" id="PTHR46648:SF1">
    <property type="entry name" value="ADENOSINE 5'-MONOPHOSPHORAMIDASE HNT1"/>
    <property type="match status" value="1"/>
</dbReference>
<feature type="domain" description="HIT" evidence="4">
    <location>
        <begin position="6"/>
        <end position="112"/>
    </location>
</feature>
<accession>A0A1F6V3V6</accession>
<feature type="active site" description="Tele-AMP-histidine intermediate" evidence="1">
    <location>
        <position position="99"/>
    </location>
</feature>
<dbReference type="InterPro" id="IPR001310">
    <property type="entry name" value="Histidine_triad_HIT"/>
</dbReference>
<dbReference type="Pfam" id="PF01230">
    <property type="entry name" value="HIT"/>
    <property type="match status" value="1"/>
</dbReference>
<reference evidence="5 6" key="1">
    <citation type="journal article" date="2016" name="Nat. Commun.">
        <title>Thousands of microbial genomes shed light on interconnected biogeochemical processes in an aquifer system.</title>
        <authorList>
            <person name="Anantharaman K."/>
            <person name="Brown C.T."/>
            <person name="Hug L.A."/>
            <person name="Sharon I."/>
            <person name="Castelle C.J."/>
            <person name="Probst A.J."/>
            <person name="Thomas B.C."/>
            <person name="Singh A."/>
            <person name="Wilkins M.J."/>
            <person name="Karaoz U."/>
            <person name="Brodie E.L."/>
            <person name="Williams K.H."/>
            <person name="Hubbard S.S."/>
            <person name="Banfield J.F."/>
        </authorList>
    </citation>
    <scope>NUCLEOTIDE SEQUENCE [LARGE SCALE GENOMIC DNA]</scope>
</reference>
<dbReference type="Proteomes" id="UP000178985">
    <property type="component" value="Unassembled WGS sequence"/>
</dbReference>
<evidence type="ECO:0000256" key="1">
    <source>
        <dbReference type="PIRSR" id="PIRSR601310-1"/>
    </source>
</evidence>
<dbReference type="GO" id="GO:0003824">
    <property type="term" value="F:catalytic activity"/>
    <property type="evidence" value="ECO:0007669"/>
    <property type="project" value="InterPro"/>
</dbReference>
<dbReference type="PRINTS" id="PR00332">
    <property type="entry name" value="HISTRIAD"/>
</dbReference>
<dbReference type="InterPro" id="IPR011146">
    <property type="entry name" value="HIT-like"/>
</dbReference>
<protein>
    <recommendedName>
        <fullName evidence="4">HIT domain-containing protein</fullName>
    </recommendedName>
</protein>
<sequence>MENDCIFCKIVKGDIPSNKIYEDEETFAFLDIAPVNLGHTLVISKEHFPNIYETPEEVMAHMMKTAKKVSIALKALDAEGVNVTMNNNFAAGQVVFHSHIHVIPRFTNDGFELWHGKRGYKDGEKEEIAQKIIAKL</sequence>
<dbReference type="PROSITE" id="PS00892">
    <property type="entry name" value="HIT_1"/>
    <property type="match status" value="1"/>
</dbReference>
<dbReference type="InterPro" id="IPR039384">
    <property type="entry name" value="HINT"/>
</dbReference>
<dbReference type="GO" id="GO:0009117">
    <property type="term" value="P:nucleotide metabolic process"/>
    <property type="evidence" value="ECO:0007669"/>
    <property type="project" value="TreeGrafter"/>
</dbReference>
<dbReference type="PROSITE" id="PS51084">
    <property type="entry name" value="HIT_2"/>
    <property type="match status" value="1"/>
</dbReference>
<dbReference type="AlphaFoldDB" id="A0A1F6V3V6"/>
<dbReference type="CDD" id="cd01277">
    <property type="entry name" value="HINT_subgroup"/>
    <property type="match status" value="1"/>
</dbReference>
<evidence type="ECO:0000313" key="6">
    <source>
        <dbReference type="Proteomes" id="UP000178985"/>
    </source>
</evidence>
<dbReference type="PANTHER" id="PTHR46648">
    <property type="entry name" value="HIT FAMILY PROTEIN 1"/>
    <property type="match status" value="1"/>
</dbReference>
<evidence type="ECO:0000256" key="2">
    <source>
        <dbReference type="PIRSR" id="PIRSR601310-3"/>
    </source>
</evidence>
<evidence type="ECO:0000313" key="5">
    <source>
        <dbReference type="EMBL" id="OGI64357.1"/>
    </source>
</evidence>